<dbReference type="Gene3D" id="3.10.20.310">
    <property type="entry name" value="membrane protein fhac"/>
    <property type="match status" value="1"/>
</dbReference>
<comment type="caution">
    <text evidence="10">The sequence shown here is derived from an EMBL/GenBank/DDBJ whole genome shotgun (WGS) entry which is preliminary data.</text>
</comment>
<dbReference type="PANTHER" id="PTHR34597">
    <property type="entry name" value="SLR1661 PROTEIN"/>
    <property type="match status" value="1"/>
</dbReference>
<protein>
    <recommendedName>
        <fullName evidence="9">POTRA domain-containing protein</fullName>
    </recommendedName>
</protein>
<dbReference type="InterPro" id="IPR005565">
    <property type="entry name" value="Hemolysn_activator_HlyB_C"/>
</dbReference>
<dbReference type="Gene3D" id="2.40.160.50">
    <property type="entry name" value="membrane protein fhac: a member of the omp85/tpsb transporter family"/>
    <property type="match status" value="1"/>
</dbReference>
<evidence type="ECO:0000256" key="5">
    <source>
        <dbReference type="ARBA" id="ARBA00022692"/>
    </source>
</evidence>
<keyword evidence="3" id="KW-0813">Transport</keyword>
<gene>
    <name evidence="10" type="ORF">CBI30_06570</name>
</gene>
<organism evidence="10 11">
    <name type="scientific">Polynucleobacter aenigmaticus</name>
    <dbReference type="NCBI Taxonomy" id="1743164"/>
    <lineage>
        <taxon>Bacteria</taxon>
        <taxon>Pseudomonadati</taxon>
        <taxon>Pseudomonadota</taxon>
        <taxon>Betaproteobacteria</taxon>
        <taxon>Burkholderiales</taxon>
        <taxon>Burkholderiaceae</taxon>
        <taxon>Polynucleobacter</taxon>
    </lineage>
</organism>
<keyword evidence="5" id="KW-0812">Transmembrane</keyword>
<keyword evidence="4" id="KW-1134">Transmembrane beta strand</keyword>
<name>A0A254Q9Z5_9BURK</name>
<evidence type="ECO:0000256" key="2">
    <source>
        <dbReference type="ARBA" id="ARBA00009055"/>
    </source>
</evidence>
<evidence type="ECO:0000313" key="11">
    <source>
        <dbReference type="Proteomes" id="UP000198104"/>
    </source>
</evidence>
<proteinExistence type="inferred from homology"/>
<comment type="similarity">
    <text evidence="2">Belongs to the TPS (TC 1.B.20) family.</text>
</comment>
<dbReference type="Pfam" id="PF03865">
    <property type="entry name" value="ShlB"/>
    <property type="match status" value="1"/>
</dbReference>
<evidence type="ECO:0000256" key="3">
    <source>
        <dbReference type="ARBA" id="ARBA00022448"/>
    </source>
</evidence>
<evidence type="ECO:0000256" key="4">
    <source>
        <dbReference type="ARBA" id="ARBA00022452"/>
    </source>
</evidence>
<evidence type="ECO:0000256" key="7">
    <source>
        <dbReference type="ARBA" id="ARBA00023136"/>
    </source>
</evidence>
<dbReference type="InterPro" id="IPR051544">
    <property type="entry name" value="TPS_OM_transporter"/>
</dbReference>
<dbReference type="GO" id="GO:0098046">
    <property type="term" value="C:type V protein secretion system complex"/>
    <property type="evidence" value="ECO:0007669"/>
    <property type="project" value="TreeGrafter"/>
</dbReference>
<accession>A0A254Q9Z5</accession>
<dbReference type="PROSITE" id="PS51779">
    <property type="entry name" value="POTRA"/>
    <property type="match status" value="1"/>
</dbReference>
<dbReference type="Proteomes" id="UP000198104">
    <property type="component" value="Unassembled WGS sequence"/>
</dbReference>
<keyword evidence="8" id="KW-0998">Cell outer membrane</keyword>
<dbReference type="PANTHER" id="PTHR34597:SF1">
    <property type="entry name" value="HEME_HEMOPEXIN TRANSPORTER PROTEIN HUXB"/>
    <property type="match status" value="1"/>
</dbReference>
<keyword evidence="6" id="KW-0653">Protein transport</keyword>
<evidence type="ECO:0000259" key="9">
    <source>
        <dbReference type="PROSITE" id="PS51779"/>
    </source>
</evidence>
<evidence type="ECO:0000256" key="6">
    <source>
        <dbReference type="ARBA" id="ARBA00022927"/>
    </source>
</evidence>
<keyword evidence="11" id="KW-1185">Reference proteome</keyword>
<dbReference type="AlphaFoldDB" id="A0A254Q9Z5"/>
<dbReference type="GO" id="GO:0009279">
    <property type="term" value="C:cell outer membrane"/>
    <property type="evidence" value="ECO:0007669"/>
    <property type="project" value="UniProtKB-SubCell"/>
</dbReference>
<comment type="subcellular location">
    <subcellularLocation>
        <location evidence="1">Cell outer membrane</location>
    </subcellularLocation>
</comment>
<evidence type="ECO:0000256" key="8">
    <source>
        <dbReference type="ARBA" id="ARBA00023237"/>
    </source>
</evidence>
<dbReference type="EMBL" id="NGUO01000009">
    <property type="protein sequence ID" value="OWS71737.1"/>
    <property type="molecule type" value="Genomic_DNA"/>
</dbReference>
<dbReference type="Pfam" id="PF08479">
    <property type="entry name" value="POTRA_2"/>
    <property type="match status" value="1"/>
</dbReference>
<dbReference type="InterPro" id="IPR034746">
    <property type="entry name" value="POTRA"/>
</dbReference>
<reference evidence="10 11" key="1">
    <citation type="submission" date="2017-05" db="EMBL/GenBank/DDBJ databases">
        <title>Polynucleobacter sp. MWH-K35W1 isolated from the permanently anoxic monimolimnion of a meromictic lake.</title>
        <authorList>
            <person name="Hahn M.W."/>
        </authorList>
    </citation>
    <scope>NUCLEOTIDE SEQUENCE [LARGE SCALE GENOMIC DNA]</scope>
    <source>
        <strain evidence="10 11">MWH-K35W1</strain>
    </source>
</reference>
<sequence>MFLEECAYIFTGKNLNKVFLNIIALGLLVPAKRSALIALGLCWISFSVSSARAQAPSAGSLQQNIDQEINSQQLPPKSIQPIIPARRELKPTGVTFTLKRVVYKGNTLLSSSQLDAVVAPYLNQKLDYSKLQALSYAIESAYKDAGYLARVRLPEQELQDGTLHVEIQEAIFGKARIEGTSVRVSPEQIITIIDAQQLAGQPINIDHLDRGLLLADDLPGVTVGGVLIRGTLKATTDLGVKVEDENLLYGSVLMDNTGPTSTGSFRVLGNAGINSPAGIGDLLSATYLYSEGSNYGRLAYTAPVGNDGVRVGINASTLDYKIVSGTFAPLGGYGSAQTIGLESSYPLIRSRSANLYVSANADYRQFSNSSSGTLISQYNVMDYSVSMYGNRFDSFAGGGANTASLTLVTGNVDLANSPNQASVASSTGAQGSFTKIRYNATRNQYLLEDTSLFGSITGQLTNQNLDSSEQFYLGGAYGVRAYPTSEGAGSTGQLLTVELRQKLPENIVAALFYDYGRLNQNANNNINGASSINQYALQGAGLSLGWRPVKAAYLNITYAHRIGTNPNPTLTGNDQDGTQTIDRFWLSASYAF</sequence>
<dbReference type="GO" id="GO:0046819">
    <property type="term" value="P:protein secretion by the type V secretion system"/>
    <property type="evidence" value="ECO:0007669"/>
    <property type="project" value="TreeGrafter"/>
</dbReference>
<dbReference type="InterPro" id="IPR013686">
    <property type="entry name" value="Polypept-transport_assoc_ShlB"/>
</dbReference>
<keyword evidence="7" id="KW-0472">Membrane</keyword>
<evidence type="ECO:0000256" key="1">
    <source>
        <dbReference type="ARBA" id="ARBA00004442"/>
    </source>
</evidence>
<evidence type="ECO:0000313" key="10">
    <source>
        <dbReference type="EMBL" id="OWS71737.1"/>
    </source>
</evidence>
<feature type="domain" description="POTRA" evidence="9">
    <location>
        <begin position="96"/>
        <end position="170"/>
    </location>
</feature>
<dbReference type="GO" id="GO:0008320">
    <property type="term" value="F:protein transmembrane transporter activity"/>
    <property type="evidence" value="ECO:0007669"/>
    <property type="project" value="TreeGrafter"/>
</dbReference>